<feature type="domain" description="B box-type" evidence="2">
    <location>
        <begin position="3"/>
        <end position="49"/>
    </location>
</feature>
<feature type="region of interest" description="Disordered" evidence="1">
    <location>
        <begin position="48"/>
        <end position="126"/>
    </location>
</feature>
<proteinExistence type="predicted"/>
<dbReference type="SMART" id="SM00336">
    <property type="entry name" value="BBOX"/>
    <property type="match status" value="1"/>
</dbReference>
<dbReference type="Pfam" id="PF00643">
    <property type="entry name" value="zf-B_box"/>
    <property type="match status" value="1"/>
</dbReference>
<evidence type="ECO:0000313" key="4">
    <source>
        <dbReference type="Proteomes" id="UP000807115"/>
    </source>
</evidence>
<protein>
    <recommendedName>
        <fullName evidence="2">B box-type domain-containing protein</fullName>
    </recommendedName>
</protein>
<dbReference type="EMBL" id="CM027682">
    <property type="protein sequence ID" value="KAG0539064.1"/>
    <property type="molecule type" value="Genomic_DNA"/>
</dbReference>
<accession>A0A921UP77</accession>
<sequence length="126" mass="13816">MTGESKLCAICDDPATWFCPADDVCLCDDCDKQIHDANFIARNHHRISMNSGKRMSLERPEALSEKLGNTFADSDRSQESQTVNQDARTKSSIHTACSASGTESSQTRDRAPDMQGEGPYGGRLQC</sequence>
<evidence type="ECO:0000256" key="1">
    <source>
        <dbReference type="SAM" id="MobiDB-lite"/>
    </source>
</evidence>
<dbReference type="InterPro" id="IPR000315">
    <property type="entry name" value="Znf_B-box"/>
</dbReference>
<organism evidence="3 4">
    <name type="scientific">Sorghum bicolor</name>
    <name type="common">Sorghum</name>
    <name type="synonym">Sorghum vulgare</name>
    <dbReference type="NCBI Taxonomy" id="4558"/>
    <lineage>
        <taxon>Eukaryota</taxon>
        <taxon>Viridiplantae</taxon>
        <taxon>Streptophyta</taxon>
        <taxon>Embryophyta</taxon>
        <taxon>Tracheophyta</taxon>
        <taxon>Spermatophyta</taxon>
        <taxon>Magnoliopsida</taxon>
        <taxon>Liliopsida</taxon>
        <taxon>Poales</taxon>
        <taxon>Poaceae</taxon>
        <taxon>PACMAD clade</taxon>
        <taxon>Panicoideae</taxon>
        <taxon>Andropogonodae</taxon>
        <taxon>Andropogoneae</taxon>
        <taxon>Sorghinae</taxon>
        <taxon>Sorghum</taxon>
    </lineage>
</organism>
<feature type="compositionally biased region" description="Polar residues" evidence="1">
    <location>
        <begin position="79"/>
        <end position="105"/>
    </location>
</feature>
<evidence type="ECO:0000313" key="3">
    <source>
        <dbReference type="EMBL" id="KAG0539064.1"/>
    </source>
</evidence>
<dbReference type="GO" id="GO:0008270">
    <property type="term" value="F:zinc ion binding"/>
    <property type="evidence" value="ECO:0007669"/>
    <property type="project" value="InterPro"/>
</dbReference>
<reference evidence="3" key="1">
    <citation type="journal article" date="2019" name="BMC Genomics">
        <title>A new reference genome for Sorghum bicolor reveals high levels of sequence similarity between sweet and grain genotypes: implications for the genetics of sugar metabolism.</title>
        <authorList>
            <person name="Cooper E.A."/>
            <person name="Brenton Z.W."/>
            <person name="Flinn B.S."/>
            <person name="Jenkins J."/>
            <person name="Shu S."/>
            <person name="Flowers D."/>
            <person name="Luo F."/>
            <person name="Wang Y."/>
            <person name="Xia P."/>
            <person name="Barry K."/>
            <person name="Daum C."/>
            <person name="Lipzen A."/>
            <person name="Yoshinaga Y."/>
            <person name="Schmutz J."/>
            <person name="Saski C."/>
            <person name="Vermerris W."/>
            <person name="Kresovich S."/>
        </authorList>
    </citation>
    <scope>NUCLEOTIDE SEQUENCE</scope>
</reference>
<feature type="compositionally biased region" description="Basic and acidic residues" evidence="1">
    <location>
        <begin position="55"/>
        <end position="64"/>
    </location>
</feature>
<comment type="caution">
    <text evidence="3">The sequence shown here is derived from an EMBL/GenBank/DDBJ whole genome shotgun (WGS) entry which is preliminary data.</text>
</comment>
<dbReference type="Proteomes" id="UP000807115">
    <property type="component" value="Chromosome 3"/>
</dbReference>
<gene>
    <name evidence="3" type="ORF">BDA96_03G290300</name>
</gene>
<name>A0A921UP77_SORBI</name>
<evidence type="ECO:0000259" key="2">
    <source>
        <dbReference type="SMART" id="SM00336"/>
    </source>
</evidence>
<reference evidence="3" key="2">
    <citation type="submission" date="2020-10" db="EMBL/GenBank/DDBJ databases">
        <authorList>
            <person name="Cooper E.A."/>
            <person name="Brenton Z.W."/>
            <person name="Flinn B.S."/>
            <person name="Jenkins J."/>
            <person name="Shu S."/>
            <person name="Flowers D."/>
            <person name="Luo F."/>
            <person name="Wang Y."/>
            <person name="Xia P."/>
            <person name="Barry K."/>
            <person name="Daum C."/>
            <person name="Lipzen A."/>
            <person name="Yoshinaga Y."/>
            <person name="Schmutz J."/>
            <person name="Saski C."/>
            <person name="Vermerris W."/>
            <person name="Kresovich S."/>
        </authorList>
    </citation>
    <scope>NUCLEOTIDE SEQUENCE</scope>
</reference>
<dbReference type="AlphaFoldDB" id="A0A921UP77"/>